<reference evidence="1" key="2">
    <citation type="submission" date="2020-11" db="EMBL/GenBank/DDBJ databases">
        <authorList>
            <person name="McCartney M.A."/>
            <person name="Auch B."/>
            <person name="Kono T."/>
            <person name="Mallez S."/>
            <person name="Becker A."/>
            <person name="Gohl D.M."/>
            <person name="Silverstein K.A.T."/>
            <person name="Koren S."/>
            <person name="Bechman K.B."/>
            <person name="Herman A."/>
            <person name="Abrahante J.E."/>
            <person name="Garbe J."/>
        </authorList>
    </citation>
    <scope>NUCLEOTIDE SEQUENCE</scope>
    <source>
        <strain evidence="1">Duluth1</strain>
        <tissue evidence="1">Whole animal</tissue>
    </source>
</reference>
<reference evidence="1" key="1">
    <citation type="journal article" date="2019" name="bioRxiv">
        <title>The Genome of the Zebra Mussel, Dreissena polymorpha: A Resource for Invasive Species Research.</title>
        <authorList>
            <person name="McCartney M.A."/>
            <person name="Auch B."/>
            <person name="Kono T."/>
            <person name="Mallez S."/>
            <person name="Zhang Y."/>
            <person name="Obille A."/>
            <person name="Becker A."/>
            <person name="Abrahante J.E."/>
            <person name="Garbe J."/>
            <person name="Badalamenti J.P."/>
            <person name="Herman A."/>
            <person name="Mangelson H."/>
            <person name="Liachko I."/>
            <person name="Sullivan S."/>
            <person name="Sone E.D."/>
            <person name="Koren S."/>
            <person name="Silverstein K.A.T."/>
            <person name="Beckman K.B."/>
            <person name="Gohl D.M."/>
        </authorList>
    </citation>
    <scope>NUCLEOTIDE SEQUENCE</scope>
    <source>
        <strain evidence="1">Duluth1</strain>
        <tissue evidence="1">Whole animal</tissue>
    </source>
</reference>
<dbReference type="AlphaFoldDB" id="A0A9D4CCD5"/>
<accession>A0A9D4CCD5</accession>
<evidence type="ECO:0000313" key="2">
    <source>
        <dbReference type="Proteomes" id="UP000828390"/>
    </source>
</evidence>
<organism evidence="1 2">
    <name type="scientific">Dreissena polymorpha</name>
    <name type="common">Zebra mussel</name>
    <name type="synonym">Mytilus polymorpha</name>
    <dbReference type="NCBI Taxonomy" id="45954"/>
    <lineage>
        <taxon>Eukaryota</taxon>
        <taxon>Metazoa</taxon>
        <taxon>Spiralia</taxon>
        <taxon>Lophotrochozoa</taxon>
        <taxon>Mollusca</taxon>
        <taxon>Bivalvia</taxon>
        <taxon>Autobranchia</taxon>
        <taxon>Heteroconchia</taxon>
        <taxon>Euheterodonta</taxon>
        <taxon>Imparidentia</taxon>
        <taxon>Neoheterodontei</taxon>
        <taxon>Myida</taxon>
        <taxon>Dreissenoidea</taxon>
        <taxon>Dreissenidae</taxon>
        <taxon>Dreissena</taxon>
    </lineage>
</organism>
<gene>
    <name evidence="1" type="ORF">DPMN_063841</name>
</gene>
<comment type="caution">
    <text evidence="1">The sequence shown here is derived from an EMBL/GenBank/DDBJ whole genome shotgun (WGS) entry which is preliminary data.</text>
</comment>
<protein>
    <submittedName>
        <fullName evidence="1">Uncharacterized protein</fullName>
    </submittedName>
</protein>
<name>A0A9D4CCD5_DREPO</name>
<evidence type="ECO:0000313" key="1">
    <source>
        <dbReference type="EMBL" id="KAH3720930.1"/>
    </source>
</evidence>
<keyword evidence="2" id="KW-1185">Reference proteome</keyword>
<dbReference type="Proteomes" id="UP000828390">
    <property type="component" value="Unassembled WGS sequence"/>
</dbReference>
<sequence>MSNIEYLQISDDSVEAIAAKIQDALNEVRLRSPNYHLTSQVYTGGAFRADESMYEYDTDEDDDFEYDTGLFQGNYRRQSLWSVYFNMIQVQETNGEWATQ</sequence>
<dbReference type="EMBL" id="JAIWYP010000013">
    <property type="protein sequence ID" value="KAH3720930.1"/>
    <property type="molecule type" value="Genomic_DNA"/>
</dbReference>
<proteinExistence type="predicted"/>